<proteinExistence type="predicted"/>
<gene>
    <name evidence="2" type="ORF">QM012_005411</name>
</gene>
<reference evidence="2 3" key="1">
    <citation type="submission" date="2023-11" db="EMBL/GenBank/DDBJ databases">
        <title>Draft genome sequence and annotation of the polyextremotolerant black yeast-like fungus Aureobasidium pullulans NRRL 62042.</title>
        <authorList>
            <person name="Dielentheis-Frenken M.R.E."/>
            <person name="Wibberg D."/>
            <person name="Blank L.M."/>
            <person name="Tiso T."/>
        </authorList>
    </citation>
    <scope>NUCLEOTIDE SEQUENCE [LARGE SCALE GENOMIC DNA]</scope>
    <source>
        <strain evidence="2 3">NRRL 62042</strain>
    </source>
</reference>
<comment type="caution">
    <text evidence="2">The sequence shown here is derived from an EMBL/GenBank/DDBJ whole genome shotgun (WGS) entry which is preliminary data.</text>
</comment>
<feature type="region of interest" description="Disordered" evidence="1">
    <location>
        <begin position="164"/>
        <end position="183"/>
    </location>
</feature>
<keyword evidence="3" id="KW-1185">Reference proteome</keyword>
<dbReference type="EMBL" id="JASGXD010000023">
    <property type="protein sequence ID" value="KAK5999558.1"/>
    <property type="molecule type" value="Genomic_DNA"/>
</dbReference>
<organism evidence="2 3">
    <name type="scientific">Aureobasidium pullulans</name>
    <name type="common">Black yeast</name>
    <name type="synonym">Pullularia pullulans</name>
    <dbReference type="NCBI Taxonomy" id="5580"/>
    <lineage>
        <taxon>Eukaryota</taxon>
        <taxon>Fungi</taxon>
        <taxon>Dikarya</taxon>
        <taxon>Ascomycota</taxon>
        <taxon>Pezizomycotina</taxon>
        <taxon>Dothideomycetes</taxon>
        <taxon>Dothideomycetidae</taxon>
        <taxon>Dothideales</taxon>
        <taxon>Saccotheciaceae</taxon>
        <taxon>Aureobasidium</taxon>
    </lineage>
</organism>
<name>A0ABR0T535_AURPU</name>
<protein>
    <recommendedName>
        <fullName evidence="4">BED-type domain-containing protein</fullName>
    </recommendedName>
</protein>
<evidence type="ECO:0008006" key="4">
    <source>
        <dbReference type="Google" id="ProtNLM"/>
    </source>
</evidence>
<evidence type="ECO:0000256" key="1">
    <source>
        <dbReference type="SAM" id="MobiDB-lite"/>
    </source>
</evidence>
<evidence type="ECO:0000313" key="2">
    <source>
        <dbReference type="EMBL" id="KAK5999558.1"/>
    </source>
</evidence>
<accession>A0ABR0T535</accession>
<evidence type="ECO:0000313" key="3">
    <source>
        <dbReference type="Proteomes" id="UP001341245"/>
    </source>
</evidence>
<dbReference type="Proteomes" id="UP001341245">
    <property type="component" value="Unassembled WGS sequence"/>
</dbReference>
<sequence>MATNNNWRCRECFFSSNTIVNCATATNMKSHLATHGYGPWRCTGCNHIGRRREAIATHHRATGEAGAGSYFDPALNARINQEVRECRLPHQNPWTGRTAVPPHDPTALAAAITAIAPPTQAPPVAAVNPVVPQPPTAQVQAAANKADYLTATDEEAEALDAEVDWSSGSLTPLETTPPPAPSSVPAPEIVAQAVKVAVSFANAMSEVEEDDANYAMVQTWIGLLRHHTRQIQGAQTVEAANEDLKLMTGIMKFYRDIMDITAAVNKEVKKLRQLRRTLRGD</sequence>